<dbReference type="NCBIfam" id="NF047412">
    <property type="entry name" value="sig_GCG_CRPN_rpt"/>
    <property type="match status" value="1"/>
</dbReference>
<dbReference type="Proteomes" id="UP000432089">
    <property type="component" value="Unassembled WGS sequence"/>
</dbReference>
<gene>
    <name evidence="2" type="ORF">F6X38_10855</name>
</gene>
<sequence length="91" mass="10081">MKNIVLAALVAVGAFAAVSPADARQGCGVGYHRGPYGGCRPNLRRGPVVRGPVVIVPAAPAVGVFYRGRGWWDGRRYWANRYRWHGGWRYR</sequence>
<protein>
    <submittedName>
        <fullName evidence="2">Uncharacterized protein</fullName>
    </submittedName>
</protein>
<dbReference type="EMBL" id="VZDO01000008">
    <property type="protein sequence ID" value="KAB0679722.1"/>
    <property type="molecule type" value="Genomic_DNA"/>
</dbReference>
<name>A0A7V7PPC9_9HYPH</name>
<evidence type="ECO:0000313" key="2">
    <source>
        <dbReference type="EMBL" id="KAB0679722.1"/>
    </source>
</evidence>
<comment type="caution">
    <text evidence="2">The sequence shown here is derived from an EMBL/GenBank/DDBJ whole genome shotgun (WGS) entry which is preliminary data.</text>
</comment>
<proteinExistence type="predicted"/>
<reference evidence="2 3" key="1">
    <citation type="submission" date="2019-09" db="EMBL/GenBank/DDBJ databases">
        <title>YIM 132180 draft genome.</title>
        <authorList>
            <person name="Zhang K."/>
        </authorList>
    </citation>
    <scope>NUCLEOTIDE SEQUENCE [LARGE SCALE GENOMIC DNA]</scope>
    <source>
        <strain evidence="2 3">YIM 132180</strain>
    </source>
</reference>
<dbReference type="RefSeq" id="WP_150969819.1">
    <property type="nucleotide sequence ID" value="NZ_VZDO01000008.1"/>
</dbReference>
<dbReference type="InterPro" id="IPR058110">
    <property type="entry name" value="GCG_CRPN_dom"/>
</dbReference>
<keyword evidence="3" id="KW-1185">Reference proteome</keyword>
<evidence type="ECO:0000313" key="3">
    <source>
        <dbReference type="Proteomes" id="UP000432089"/>
    </source>
</evidence>
<dbReference type="AlphaFoldDB" id="A0A7V7PPC9"/>
<feature type="signal peptide" evidence="1">
    <location>
        <begin position="1"/>
        <end position="23"/>
    </location>
</feature>
<feature type="chain" id="PRO_5031221506" evidence="1">
    <location>
        <begin position="24"/>
        <end position="91"/>
    </location>
</feature>
<accession>A0A7V7PPC9</accession>
<evidence type="ECO:0000256" key="1">
    <source>
        <dbReference type="SAM" id="SignalP"/>
    </source>
</evidence>
<organism evidence="2 3">
    <name type="scientific">Plantimonas leprariae</name>
    <dbReference type="NCBI Taxonomy" id="2615207"/>
    <lineage>
        <taxon>Bacteria</taxon>
        <taxon>Pseudomonadati</taxon>
        <taxon>Pseudomonadota</taxon>
        <taxon>Alphaproteobacteria</taxon>
        <taxon>Hyphomicrobiales</taxon>
        <taxon>Aurantimonadaceae</taxon>
        <taxon>Plantimonas</taxon>
    </lineage>
</organism>
<keyword evidence="1" id="KW-0732">Signal</keyword>